<feature type="modified residue" description="Phosphotyrosine" evidence="7">
    <location>
        <position position="227"/>
    </location>
</feature>
<dbReference type="Gene3D" id="3.40.50.720">
    <property type="entry name" value="NAD(P)-binding Rossmann-like Domain"/>
    <property type="match status" value="1"/>
</dbReference>
<keyword evidence="7" id="KW-0597">Phosphoprotein</keyword>
<feature type="binding site" evidence="7">
    <location>
        <position position="44"/>
    </location>
    <ligand>
        <name>NAD(+)</name>
        <dbReference type="ChEBI" id="CHEBI:57540"/>
    </ligand>
</feature>
<accession>A0ABS2TJQ6</accession>
<evidence type="ECO:0000256" key="2">
    <source>
        <dbReference type="ARBA" id="ARBA00006054"/>
    </source>
</evidence>
<keyword evidence="7" id="KW-0963">Cytoplasm</keyword>
<reference evidence="11" key="1">
    <citation type="submission" date="2021-02" db="EMBL/GenBank/DDBJ databases">
        <title>Leucobacter sp. CX169.</title>
        <authorList>
            <person name="Cheng Y."/>
        </authorList>
    </citation>
    <scope>NUCLEOTIDE SEQUENCE [LARGE SCALE GENOMIC DNA]</scope>
    <source>
        <strain evidence="11">JY899</strain>
    </source>
</reference>
<dbReference type="InterPro" id="IPR015955">
    <property type="entry name" value="Lactate_DH/Glyco_Ohase_4_C"/>
</dbReference>
<dbReference type="InterPro" id="IPR001236">
    <property type="entry name" value="Lactate/malate_DH_N"/>
</dbReference>
<dbReference type="PANTHER" id="PTHR43128">
    <property type="entry name" value="L-2-HYDROXYCARBOXYLATE DEHYDROGENASE (NAD(P)(+))"/>
    <property type="match status" value="1"/>
</dbReference>
<dbReference type="PIRSF" id="PIRSF000102">
    <property type="entry name" value="Lac_mal_DH"/>
    <property type="match status" value="1"/>
</dbReference>
<feature type="active site" description="Proton acceptor" evidence="7">
    <location>
        <position position="180"/>
    </location>
</feature>
<keyword evidence="4 7" id="KW-0560">Oxidoreductase</keyword>
<dbReference type="CDD" id="cd05292">
    <property type="entry name" value="LDH_2"/>
    <property type="match status" value="1"/>
</dbReference>
<evidence type="ECO:0000256" key="5">
    <source>
        <dbReference type="ARBA" id="ARBA00023027"/>
    </source>
</evidence>
<comment type="caution">
    <text evidence="7">Lacks conserved residue(s) required for the propagation of feature annotation.</text>
</comment>
<protein>
    <recommendedName>
        <fullName evidence="3 7">L-lactate dehydrogenase</fullName>
        <shortName evidence="7">L-LDH</shortName>
        <ecNumber evidence="3 7">1.1.1.27</ecNumber>
    </recommendedName>
</protein>
<proteinExistence type="inferred from homology"/>
<feature type="binding site" evidence="7">
    <location>
        <position position="158"/>
    </location>
    <ligand>
        <name>beta-D-fructose 1,6-bisphosphate</name>
        <dbReference type="ChEBI" id="CHEBI:32966"/>
        <note>allosteric activator</note>
    </ligand>
</feature>
<dbReference type="InterPro" id="IPR018177">
    <property type="entry name" value="L-lactate_DH_AS"/>
</dbReference>
<evidence type="ECO:0000256" key="1">
    <source>
        <dbReference type="ARBA" id="ARBA00004843"/>
    </source>
</evidence>
<dbReference type="Gene3D" id="3.90.110.10">
    <property type="entry name" value="Lactate dehydrogenase/glycoside hydrolase, family 4, C-terminal"/>
    <property type="match status" value="1"/>
</dbReference>
<feature type="binding site" evidence="7">
    <location>
        <begin position="123"/>
        <end position="125"/>
    </location>
    <ligand>
        <name>NAD(+)</name>
        <dbReference type="ChEBI" id="CHEBI:57540"/>
    </ligand>
</feature>
<dbReference type="HAMAP" id="MF_00488">
    <property type="entry name" value="Lactate_dehydrog"/>
    <property type="match status" value="1"/>
</dbReference>
<feature type="domain" description="Lactate/malate dehydrogenase C-terminal" evidence="9">
    <location>
        <begin position="150"/>
        <end position="312"/>
    </location>
</feature>
<comment type="activity regulation">
    <text evidence="7">Allosterically activated by fructose 1,6-bisphosphate (FBP).</text>
</comment>
<feature type="binding site" evidence="7">
    <location>
        <begin position="125"/>
        <end position="128"/>
    </location>
    <ligand>
        <name>substrate</name>
    </ligand>
</feature>
<evidence type="ECO:0000259" key="8">
    <source>
        <dbReference type="Pfam" id="PF00056"/>
    </source>
</evidence>
<dbReference type="GO" id="GO:0004459">
    <property type="term" value="F:L-lactate dehydrogenase (NAD+) activity"/>
    <property type="evidence" value="ECO:0007669"/>
    <property type="project" value="UniProtKB-EC"/>
</dbReference>
<organism evidence="10 11">
    <name type="scientific">Flaviflexus equikiangi</name>
    <dbReference type="NCBI Taxonomy" id="2758573"/>
    <lineage>
        <taxon>Bacteria</taxon>
        <taxon>Bacillati</taxon>
        <taxon>Actinomycetota</taxon>
        <taxon>Actinomycetes</taxon>
        <taxon>Actinomycetales</taxon>
        <taxon>Actinomycetaceae</taxon>
        <taxon>Flaviflexus</taxon>
    </lineage>
</organism>
<comment type="function">
    <text evidence="7">Catalyzes the conversion of lactate to pyruvate.</text>
</comment>
<dbReference type="PRINTS" id="PR00086">
    <property type="entry name" value="LLDHDRGNASE"/>
</dbReference>
<gene>
    <name evidence="7" type="primary">ldh</name>
    <name evidence="10" type="ORF">JVW63_09930</name>
</gene>
<dbReference type="NCBIfam" id="TIGR01771">
    <property type="entry name" value="L-LDH-NAD"/>
    <property type="match status" value="1"/>
</dbReference>
<feature type="binding site" evidence="7">
    <location>
        <begin position="84"/>
        <end position="85"/>
    </location>
    <ligand>
        <name>NAD(+)</name>
        <dbReference type="ChEBI" id="CHEBI:57540"/>
    </ligand>
</feature>
<dbReference type="Pfam" id="PF00056">
    <property type="entry name" value="Ldh_1_N"/>
    <property type="match status" value="1"/>
</dbReference>
<feature type="binding site" evidence="7">
    <location>
        <position position="173"/>
    </location>
    <ligand>
        <name>beta-D-fructose 1,6-bisphosphate</name>
        <dbReference type="ChEBI" id="CHEBI:32966"/>
        <note>allosteric activator</note>
    </ligand>
</feature>
<evidence type="ECO:0000256" key="6">
    <source>
        <dbReference type="ARBA" id="ARBA00049258"/>
    </source>
</evidence>
<dbReference type="RefSeq" id="WP_182171594.1">
    <property type="nucleotide sequence ID" value="NZ_CP059676.1"/>
</dbReference>
<feature type="binding site" evidence="7">
    <location>
        <begin position="153"/>
        <end position="156"/>
    </location>
    <ligand>
        <name>substrate</name>
    </ligand>
</feature>
<dbReference type="SUPFAM" id="SSF51735">
    <property type="entry name" value="NAD(P)-binding Rossmann-fold domains"/>
    <property type="match status" value="1"/>
</dbReference>
<dbReference type="EC" id="1.1.1.27" evidence="3 7"/>
<feature type="binding site" evidence="7">
    <location>
        <position position="87"/>
    </location>
    <ligand>
        <name>substrate</name>
    </ligand>
</feature>
<evidence type="ECO:0000256" key="3">
    <source>
        <dbReference type="ARBA" id="ARBA00012967"/>
    </source>
</evidence>
<comment type="similarity">
    <text evidence="2 7">Belongs to the LDH/MDH superfamily. LDH family.</text>
</comment>
<sequence>MTDSASTTKLSIVGAGSVGSSLAYASLIRGSANTIALYDVNTAKVDAEVLDLGHGSQYMRESQIIGGSDISCVAGSDIVIITAGARQKPGQSRLDLAGTNVDILGSLMPQLLEQAPNAIFMLVTNPCDVLTTAALKISGLPRNRVLSSGTVLDTSRLRWLVGRKIGISPRSVHAMMVGEHGDTEFALWSSATIGQAPLQEWTDESGISVFDQAVLDALEEEVMTSAYKVIQGKGATNYAIGVAGARIVEAILGDQKAVLPVSTLLNDYHGISDIALSVPSVVGRQGVERTLDFPMNEIEEAKLHKSADALLAVQTSLGI</sequence>
<feature type="binding site" evidence="7">
    <location>
        <position position="18"/>
    </location>
    <ligand>
        <name>NAD(+)</name>
        <dbReference type="ChEBI" id="CHEBI:57540"/>
    </ligand>
</feature>
<comment type="subcellular location">
    <subcellularLocation>
        <location evidence="7">Cytoplasm</location>
    </subcellularLocation>
</comment>
<dbReference type="EMBL" id="JAFFJS010000006">
    <property type="protein sequence ID" value="MBM9434012.1"/>
    <property type="molecule type" value="Genomic_DNA"/>
</dbReference>
<dbReference type="InterPro" id="IPR022383">
    <property type="entry name" value="Lactate/malate_DH_C"/>
</dbReference>
<dbReference type="SUPFAM" id="SSF56327">
    <property type="entry name" value="LDH C-terminal domain-like"/>
    <property type="match status" value="1"/>
</dbReference>
<keyword evidence="5 7" id="KW-0520">NAD</keyword>
<feature type="domain" description="Lactate/malate dehydrogenase N-terminal" evidence="8">
    <location>
        <begin position="8"/>
        <end position="146"/>
    </location>
</feature>
<feature type="binding site" evidence="7">
    <location>
        <position position="148"/>
    </location>
    <ligand>
        <name>NAD(+)</name>
        <dbReference type="ChEBI" id="CHEBI:57540"/>
    </ligand>
</feature>
<comment type="pathway">
    <text evidence="1 7">Fermentation; pyruvate fermentation to lactate; (S)-lactate from pyruvate: step 1/1.</text>
</comment>
<dbReference type="Pfam" id="PF02866">
    <property type="entry name" value="Ldh_1_C"/>
    <property type="match status" value="1"/>
</dbReference>
<dbReference type="InterPro" id="IPR011304">
    <property type="entry name" value="L-lactate_DH"/>
</dbReference>
<keyword evidence="11" id="KW-1185">Reference proteome</keyword>
<feature type="binding site" evidence="7">
    <location>
        <position position="236"/>
    </location>
    <ligand>
        <name>substrate</name>
    </ligand>
</feature>
<keyword evidence="7" id="KW-0021">Allosteric enzyme</keyword>
<comment type="subunit">
    <text evidence="7">Homotetramer.</text>
</comment>
<evidence type="ECO:0000313" key="10">
    <source>
        <dbReference type="EMBL" id="MBM9434012.1"/>
    </source>
</evidence>
<dbReference type="InterPro" id="IPR001557">
    <property type="entry name" value="L-lactate/malate_DH"/>
</dbReference>
<evidence type="ECO:0000256" key="7">
    <source>
        <dbReference type="HAMAP-Rule" id="MF_00488"/>
    </source>
</evidence>
<evidence type="ECO:0000259" key="9">
    <source>
        <dbReference type="Pfam" id="PF02866"/>
    </source>
</evidence>
<comment type="caution">
    <text evidence="10">The sequence shown here is derived from an EMBL/GenBank/DDBJ whole genome shotgun (WGS) entry which is preliminary data.</text>
</comment>
<feature type="binding site" evidence="7">
    <location>
        <position position="93"/>
    </location>
    <ligand>
        <name>substrate</name>
    </ligand>
</feature>
<dbReference type="PANTHER" id="PTHR43128:SF16">
    <property type="entry name" value="L-LACTATE DEHYDROGENASE"/>
    <property type="match status" value="1"/>
</dbReference>
<dbReference type="PROSITE" id="PS00064">
    <property type="entry name" value="L_LDH"/>
    <property type="match status" value="1"/>
</dbReference>
<evidence type="ECO:0000313" key="11">
    <source>
        <dbReference type="Proteomes" id="UP000705983"/>
    </source>
</evidence>
<feature type="binding site" evidence="7">
    <location>
        <position position="39"/>
    </location>
    <ligand>
        <name>NAD(+)</name>
        <dbReference type="ChEBI" id="CHEBI:57540"/>
    </ligand>
</feature>
<comment type="catalytic activity">
    <reaction evidence="6 7">
        <text>(S)-lactate + NAD(+) = pyruvate + NADH + H(+)</text>
        <dbReference type="Rhea" id="RHEA:23444"/>
        <dbReference type="ChEBI" id="CHEBI:15361"/>
        <dbReference type="ChEBI" id="CHEBI:15378"/>
        <dbReference type="ChEBI" id="CHEBI:16651"/>
        <dbReference type="ChEBI" id="CHEBI:57540"/>
        <dbReference type="ChEBI" id="CHEBI:57945"/>
        <dbReference type="EC" id="1.1.1.27"/>
    </reaction>
</comment>
<dbReference type="InterPro" id="IPR036291">
    <property type="entry name" value="NAD(P)-bd_dom_sf"/>
</dbReference>
<name>A0ABS2TJQ6_9ACTO</name>
<dbReference type="Proteomes" id="UP000705983">
    <property type="component" value="Unassembled WGS sequence"/>
</dbReference>
<evidence type="ECO:0000256" key="4">
    <source>
        <dbReference type="ARBA" id="ARBA00023002"/>
    </source>
</evidence>
<feature type="binding site" evidence="7">
    <location>
        <position position="106"/>
    </location>
    <ligand>
        <name>NAD(+)</name>
        <dbReference type="ChEBI" id="CHEBI:57540"/>
    </ligand>
</feature>